<organism evidence="2 3">
    <name type="scientific">Hucho hucho</name>
    <name type="common">huchen</name>
    <dbReference type="NCBI Taxonomy" id="62062"/>
    <lineage>
        <taxon>Eukaryota</taxon>
        <taxon>Metazoa</taxon>
        <taxon>Chordata</taxon>
        <taxon>Craniata</taxon>
        <taxon>Vertebrata</taxon>
        <taxon>Euteleostomi</taxon>
        <taxon>Actinopterygii</taxon>
        <taxon>Neopterygii</taxon>
        <taxon>Teleostei</taxon>
        <taxon>Protacanthopterygii</taxon>
        <taxon>Salmoniformes</taxon>
        <taxon>Salmonidae</taxon>
        <taxon>Salmoninae</taxon>
        <taxon>Hucho</taxon>
    </lineage>
</organism>
<reference evidence="3" key="1">
    <citation type="submission" date="2018-06" db="EMBL/GenBank/DDBJ databases">
        <title>Genome assembly of Danube salmon.</title>
        <authorList>
            <person name="Macqueen D.J."/>
            <person name="Gundappa M.K."/>
        </authorList>
    </citation>
    <scope>NUCLEOTIDE SEQUENCE [LARGE SCALE GENOMIC DNA]</scope>
</reference>
<sequence>ASWESVCPHCRRLRERLRERGSYDGELTVWNNSTENALRKLRPDPERERSRAQTVCNVNGEEDLESSDGVSRLFFLPGRKGVATVGGADLVSCGGSGLVRFWNTVHSGLVAVFTAHKDIGSIIMTMTACGRYLITADMEGTMKTWGIQEYCLLPSDGVTNEAPELLGSLRPHMDCVTHLETCLHGDRLLLLSASADCSVALSYLPGDIVGVFGQVCV</sequence>
<reference evidence="2" key="3">
    <citation type="submission" date="2025-09" db="UniProtKB">
        <authorList>
            <consortium name="Ensembl"/>
        </authorList>
    </citation>
    <scope>IDENTIFICATION</scope>
</reference>
<reference evidence="2" key="2">
    <citation type="submission" date="2025-08" db="UniProtKB">
        <authorList>
            <consortium name="Ensembl"/>
        </authorList>
    </citation>
    <scope>IDENTIFICATION</scope>
</reference>
<evidence type="ECO:0000313" key="3">
    <source>
        <dbReference type="Proteomes" id="UP000314982"/>
    </source>
</evidence>
<evidence type="ECO:0000256" key="1">
    <source>
        <dbReference type="ARBA" id="ARBA00022737"/>
    </source>
</evidence>
<dbReference type="Gene3D" id="2.130.10.10">
    <property type="entry name" value="YVTN repeat-like/Quinoprotein amine dehydrogenase"/>
    <property type="match status" value="1"/>
</dbReference>
<dbReference type="GeneTree" id="ENSGT00940000160751"/>
<dbReference type="PANTHER" id="PTHR44324:SF1">
    <property type="entry name" value="WD REPEAT-CONTAINING PROTEIN 49"/>
    <property type="match status" value="1"/>
</dbReference>
<dbReference type="STRING" id="62062.ENSHHUP00000075649"/>
<dbReference type="InterPro" id="IPR015943">
    <property type="entry name" value="WD40/YVTN_repeat-like_dom_sf"/>
</dbReference>
<keyword evidence="3" id="KW-1185">Reference proteome</keyword>
<dbReference type="InterPro" id="IPR051242">
    <property type="entry name" value="WD-EF-hand_domain"/>
</dbReference>
<dbReference type="PANTHER" id="PTHR44324">
    <property type="entry name" value="WD40 REPEAT DOMAIN 95"/>
    <property type="match status" value="1"/>
</dbReference>
<dbReference type="AlphaFoldDB" id="A0A4W5QTP5"/>
<name>A0A4W5QTP5_9TELE</name>
<accession>A0A4W5QTP5</accession>
<protein>
    <recommendedName>
        <fullName evidence="4">WD repeat domain 49</fullName>
    </recommendedName>
</protein>
<dbReference type="Proteomes" id="UP000314982">
    <property type="component" value="Unassembled WGS sequence"/>
</dbReference>
<dbReference type="InterPro" id="IPR036322">
    <property type="entry name" value="WD40_repeat_dom_sf"/>
</dbReference>
<keyword evidence="1" id="KW-0677">Repeat</keyword>
<evidence type="ECO:0000313" key="2">
    <source>
        <dbReference type="Ensembl" id="ENSHHUP00000075649.1"/>
    </source>
</evidence>
<dbReference type="Ensembl" id="ENSHHUT00000078123.1">
    <property type="protein sequence ID" value="ENSHHUP00000075649.1"/>
    <property type="gene ID" value="ENSHHUG00000044305.1"/>
</dbReference>
<evidence type="ECO:0008006" key="4">
    <source>
        <dbReference type="Google" id="ProtNLM"/>
    </source>
</evidence>
<proteinExistence type="predicted"/>
<dbReference type="SUPFAM" id="SSF50978">
    <property type="entry name" value="WD40 repeat-like"/>
    <property type="match status" value="1"/>
</dbReference>